<organism evidence="2 3">
    <name type="scientific">Roseobacter ponti</name>
    <dbReference type="NCBI Taxonomy" id="1891787"/>
    <lineage>
        <taxon>Bacteria</taxon>
        <taxon>Pseudomonadati</taxon>
        <taxon>Pseudomonadota</taxon>
        <taxon>Alphaproteobacteria</taxon>
        <taxon>Rhodobacterales</taxon>
        <taxon>Roseobacteraceae</taxon>
        <taxon>Roseobacter</taxon>
    </lineage>
</organism>
<evidence type="ECO:0000256" key="1">
    <source>
        <dbReference type="SAM" id="SignalP"/>
    </source>
</evidence>
<name>A0A858SUI8_9RHOB</name>
<proteinExistence type="predicted"/>
<accession>A0A858SUI8</accession>
<evidence type="ECO:0008006" key="4">
    <source>
        <dbReference type="Google" id="ProtNLM"/>
    </source>
</evidence>
<reference evidence="2 3" key="1">
    <citation type="submission" date="2020-02" db="EMBL/GenBank/DDBJ databases">
        <title>Genome sequence of Roseobacter ponti.</title>
        <authorList>
            <person name="Hollensteiner J."/>
            <person name="Schneider D."/>
            <person name="Poehlein A."/>
            <person name="Daniel R."/>
        </authorList>
    </citation>
    <scope>NUCLEOTIDE SEQUENCE [LARGE SCALE GENOMIC DNA]</scope>
    <source>
        <strain evidence="2 3">DSM 106830</strain>
    </source>
</reference>
<evidence type="ECO:0000313" key="3">
    <source>
        <dbReference type="Proteomes" id="UP000503308"/>
    </source>
</evidence>
<dbReference type="EMBL" id="CP048788">
    <property type="protein sequence ID" value="QJF50556.1"/>
    <property type="molecule type" value="Genomic_DNA"/>
</dbReference>
<dbReference type="RefSeq" id="WP_169639774.1">
    <property type="nucleotide sequence ID" value="NZ_CP048788.1"/>
</dbReference>
<evidence type="ECO:0000313" key="2">
    <source>
        <dbReference type="EMBL" id="QJF50556.1"/>
    </source>
</evidence>
<dbReference type="AlphaFoldDB" id="A0A858SUI8"/>
<keyword evidence="1" id="KW-0732">Signal</keyword>
<sequence length="122" mass="12777">MKHVTINKTRATALGLCLATLSACAYPAGSQLDNGNFGDATMHNMMVQACMTNGLGAGKGGKYGSHLADPVVVLDPASTPGRKIYRVHCDGRLDGKYANVIYNEYVGSATQVPTVNEVDSGD</sequence>
<gene>
    <name evidence="2" type="ORF">G3256_04980</name>
</gene>
<dbReference type="KEGG" id="rpon:G3256_04980"/>
<keyword evidence="3" id="KW-1185">Reference proteome</keyword>
<feature type="chain" id="PRO_5032604401" description="Lipoprotein" evidence="1">
    <location>
        <begin position="26"/>
        <end position="122"/>
    </location>
</feature>
<dbReference type="Proteomes" id="UP000503308">
    <property type="component" value="Chromosome"/>
</dbReference>
<dbReference type="PROSITE" id="PS51257">
    <property type="entry name" value="PROKAR_LIPOPROTEIN"/>
    <property type="match status" value="1"/>
</dbReference>
<feature type="signal peptide" evidence="1">
    <location>
        <begin position="1"/>
        <end position="25"/>
    </location>
</feature>
<protein>
    <recommendedName>
        <fullName evidence="4">Lipoprotein</fullName>
    </recommendedName>
</protein>